<proteinExistence type="predicted"/>
<comment type="caution">
    <text evidence="3">The sequence shown here is derived from an EMBL/GenBank/DDBJ whole genome shotgun (WGS) entry which is preliminary data.</text>
</comment>
<accession>A0A0P6XK53</accession>
<dbReference type="EMBL" id="LGCM01000031">
    <property type="protein sequence ID" value="KPL83479.1"/>
    <property type="molecule type" value="Genomic_DNA"/>
</dbReference>
<dbReference type="RefSeq" id="WP_062418636.1">
    <property type="nucleotide sequence ID" value="NZ_DF967974.1"/>
</dbReference>
<feature type="transmembrane region" description="Helical" evidence="1">
    <location>
        <begin position="43"/>
        <end position="73"/>
    </location>
</feature>
<reference evidence="3 4" key="1">
    <citation type="submission" date="2015-07" db="EMBL/GenBank/DDBJ databases">
        <title>Genome sequence of Levilinea saccharolytica DSM 16555.</title>
        <authorList>
            <person name="Hemp J."/>
            <person name="Ward L.M."/>
            <person name="Pace L.A."/>
            <person name="Fischer W.W."/>
        </authorList>
    </citation>
    <scope>NUCLEOTIDE SEQUENCE [LARGE SCALE GENOMIC DNA]</scope>
    <source>
        <strain evidence="3 4">KIBI-1</strain>
    </source>
</reference>
<keyword evidence="1" id="KW-1133">Transmembrane helix</keyword>
<gene>
    <name evidence="3" type="ORF">ADN01_08210</name>
</gene>
<sequence length="88" mass="9607">MSEERVRYEEFRVTGEAVVAKVKELVREGNIRRIILKNEQGEVLIEIPLTLGVVGALLLPVWAAIGAIAAMAANLTVLVERVDPPTSN</sequence>
<protein>
    <recommendedName>
        <fullName evidence="2">DUF4342 domain-containing protein</fullName>
    </recommendedName>
</protein>
<evidence type="ECO:0000259" key="2">
    <source>
        <dbReference type="Pfam" id="PF14242"/>
    </source>
</evidence>
<dbReference type="Pfam" id="PF14242">
    <property type="entry name" value="DUF4342"/>
    <property type="match status" value="1"/>
</dbReference>
<dbReference type="AlphaFoldDB" id="A0A0P6XK53"/>
<keyword evidence="1" id="KW-0472">Membrane</keyword>
<evidence type="ECO:0000256" key="1">
    <source>
        <dbReference type="SAM" id="Phobius"/>
    </source>
</evidence>
<name>A0A0P6XK53_9CHLR</name>
<evidence type="ECO:0000313" key="3">
    <source>
        <dbReference type="EMBL" id="KPL83479.1"/>
    </source>
</evidence>
<organism evidence="3 4">
    <name type="scientific">Levilinea saccharolytica</name>
    <dbReference type="NCBI Taxonomy" id="229921"/>
    <lineage>
        <taxon>Bacteria</taxon>
        <taxon>Bacillati</taxon>
        <taxon>Chloroflexota</taxon>
        <taxon>Anaerolineae</taxon>
        <taxon>Anaerolineales</taxon>
        <taxon>Anaerolineaceae</taxon>
        <taxon>Levilinea</taxon>
    </lineage>
</organism>
<dbReference type="Proteomes" id="UP000050501">
    <property type="component" value="Unassembled WGS sequence"/>
</dbReference>
<keyword evidence="4" id="KW-1185">Reference proteome</keyword>
<dbReference type="OrthoDB" id="129626at2"/>
<dbReference type="InterPro" id="IPR025642">
    <property type="entry name" value="DUF4342"/>
</dbReference>
<feature type="domain" description="DUF4342" evidence="2">
    <location>
        <begin position="6"/>
        <end position="81"/>
    </location>
</feature>
<evidence type="ECO:0000313" key="4">
    <source>
        <dbReference type="Proteomes" id="UP000050501"/>
    </source>
</evidence>
<dbReference type="STRING" id="229921.ADN01_08210"/>
<keyword evidence="1" id="KW-0812">Transmembrane</keyword>